<evidence type="ECO:0000313" key="2">
    <source>
        <dbReference type="Proteomes" id="UP000093355"/>
    </source>
</evidence>
<name>A0A1B9NFE2_9MICO</name>
<dbReference type="EMBL" id="LXMD01000013">
    <property type="protein sequence ID" value="OCG75300.1"/>
    <property type="molecule type" value="Genomic_DNA"/>
</dbReference>
<accession>A0A1B9NFE2</accession>
<dbReference type="STRING" id="904291.A7J15_02570"/>
<dbReference type="Proteomes" id="UP000093355">
    <property type="component" value="Unassembled WGS sequence"/>
</dbReference>
<proteinExistence type="predicted"/>
<sequence>MISETLTIAPLHVPESLDAEDAADFRAMVRIGNDQWRRDSGTDLLDEDELDLLTRWQNTIDSTHRGLVARVGDRVVGVAVCTWDNSTTQTAEVWVNLEEEHQNAELHDRLLAEVEAIAAADGRRALQLYSIHRPGGSGDMLDSPTGFGRIPRDRLADDQLRNGYVLQQIERVSAFDLQASFDEVDRLLDEALAAAGPDYRMVSWTGRTPEEHIDGYATIVARMSTDVPAGEMVTEQRAWDAERIRRRDERMERAGRLMGVVLVIHEPTGQVAAFNDLCIGPDRTTPTEQFGTLVAPEHRGRKLGSIVKCVGLRRWHEAVPESPCVVTWNAEENRYMLDVNERVGFRPIAYSGAWEKKLGSEEGA</sequence>
<evidence type="ECO:0000313" key="1">
    <source>
        <dbReference type="EMBL" id="OCG75300.1"/>
    </source>
</evidence>
<dbReference type="Gene3D" id="3.40.630.30">
    <property type="match status" value="1"/>
</dbReference>
<dbReference type="InterPro" id="IPR016181">
    <property type="entry name" value="Acyl_CoA_acyltransferase"/>
</dbReference>
<dbReference type="AlphaFoldDB" id="A0A1B9NFE2"/>
<keyword evidence="2" id="KW-1185">Reference proteome</keyword>
<comment type="caution">
    <text evidence="1">The sequence shown here is derived from an EMBL/GenBank/DDBJ whole genome shotgun (WGS) entry which is preliminary data.</text>
</comment>
<gene>
    <name evidence="1" type="ORF">A7J15_02570</name>
</gene>
<protein>
    <submittedName>
        <fullName evidence="1">Uncharacterized protein</fullName>
    </submittedName>
</protein>
<dbReference type="SUPFAM" id="SSF55729">
    <property type="entry name" value="Acyl-CoA N-acyltransferases (Nat)"/>
    <property type="match status" value="2"/>
</dbReference>
<dbReference type="CDD" id="cd04301">
    <property type="entry name" value="NAT_SF"/>
    <property type="match status" value="1"/>
</dbReference>
<dbReference type="RefSeq" id="WP_067023848.1">
    <property type="nucleotide sequence ID" value="NZ_CP038256.1"/>
</dbReference>
<organism evidence="1 2">
    <name type="scientific">Microbacterium sediminis</name>
    <dbReference type="NCBI Taxonomy" id="904291"/>
    <lineage>
        <taxon>Bacteria</taxon>
        <taxon>Bacillati</taxon>
        <taxon>Actinomycetota</taxon>
        <taxon>Actinomycetes</taxon>
        <taxon>Micrococcales</taxon>
        <taxon>Microbacteriaceae</taxon>
        <taxon>Microbacterium</taxon>
    </lineage>
</organism>
<reference evidence="1 2" key="1">
    <citation type="submission" date="2016-05" db="EMBL/GenBank/DDBJ databases">
        <authorList>
            <person name="Lavstsen T."/>
            <person name="Jespersen J.S."/>
        </authorList>
    </citation>
    <scope>NUCLEOTIDE SEQUENCE [LARGE SCALE GENOMIC DNA]</scope>
    <source>
        <strain evidence="1 2">YLB-01</strain>
    </source>
</reference>
<dbReference type="OrthoDB" id="4119890at2"/>